<proteinExistence type="predicted"/>
<sequence length="108" mass="11719">MYQFLKTDIRYMHNLGCINKTEYDKLLKTISYLWISSPLTCRGSCDGLEAIRASSASSSQDCAQGTEVSVCLASKLQCKAGASTAAGLDMKPLDLPALFSLVLVIYIT</sequence>
<dbReference type="EMBL" id="OY882864">
    <property type="protein sequence ID" value="CAK6447726.1"/>
    <property type="molecule type" value="Genomic_DNA"/>
</dbReference>
<gene>
    <name evidence="1" type="ORF">MPIPNATIZW_LOCUS16032</name>
</gene>
<accession>A0ABP0AB46</accession>
<dbReference type="Proteomes" id="UP001314169">
    <property type="component" value="Chromosome 7"/>
</dbReference>
<organism evidence="1 2">
    <name type="scientific">Pipistrellus nathusii</name>
    <name type="common">Nathusius' pipistrelle</name>
    <dbReference type="NCBI Taxonomy" id="59473"/>
    <lineage>
        <taxon>Eukaryota</taxon>
        <taxon>Metazoa</taxon>
        <taxon>Chordata</taxon>
        <taxon>Craniata</taxon>
        <taxon>Vertebrata</taxon>
        <taxon>Euteleostomi</taxon>
        <taxon>Mammalia</taxon>
        <taxon>Eutheria</taxon>
        <taxon>Laurasiatheria</taxon>
        <taxon>Chiroptera</taxon>
        <taxon>Yangochiroptera</taxon>
        <taxon>Vespertilionidae</taxon>
        <taxon>Pipistrellus</taxon>
    </lineage>
</organism>
<protein>
    <submittedName>
        <fullName evidence="1">Uncharacterized protein</fullName>
    </submittedName>
</protein>
<evidence type="ECO:0000313" key="2">
    <source>
        <dbReference type="Proteomes" id="UP001314169"/>
    </source>
</evidence>
<reference evidence="1" key="1">
    <citation type="submission" date="2023-12" db="EMBL/GenBank/DDBJ databases">
        <authorList>
            <person name="Brown T."/>
        </authorList>
    </citation>
    <scope>NUCLEOTIDE SEQUENCE</scope>
</reference>
<name>A0ABP0AB46_PIPNA</name>
<evidence type="ECO:0000313" key="1">
    <source>
        <dbReference type="EMBL" id="CAK6447726.1"/>
    </source>
</evidence>
<keyword evidence="2" id="KW-1185">Reference proteome</keyword>